<dbReference type="Proteomes" id="UP001642409">
    <property type="component" value="Unassembled WGS sequence"/>
</dbReference>
<evidence type="ECO:0000313" key="2">
    <source>
        <dbReference type="EMBL" id="CAI9922321.1"/>
    </source>
</evidence>
<dbReference type="EMBL" id="CATOUU010000248">
    <property type="protein sequence ID" value="CAI9922321.1"/>
    <property type="molecule type" value="Genomic_DNA"/>
</dbReference>
<evidence type="ECO:0000313" key="3">
    <source>
        <dbReference type="EMBL" id="CAL5989896.1"/>
    </source>
</evidence>
<dbReference type="AlphaFoldDB" id="A0AA86NNI5"/>
<evidence type="ECO:0000256" key="1">
    <source>
        <dbReference type="SAM" id="SignalP"/>
    </source>
</evidence>
<feature type="chain" id="PRO_5041713451" evidence="1">
    <location>
        <begin position="18"/>
        <end position="159"/>
    </location>
</feature>
<name>A0AA86NNI5_9EUKA</name>
<dbReference type="EMBL" id="CAXDID020000024">
    <property type="protein sequence ID" value="CAL5989896.1"/>
    <property type="molecule type" value="Genomic_DNA"/>
</dbReference>
<reference evidence="3 4" key="2">
    <citation type="submission" date="2024-07" db="EMBL/GenBank/DDBJ databases">
        <authorList>
            <person name="Akdeniz Z."/>
        </authorList>
    </citation>
    <scope>NUCLEOTIDE SEQUENCE [LARGE SCALE GENOMIC DNA]</scope>
</reference>
<keyword evidence="1" id="KW-0732">Signal</keyword>
<accession>A0AA86NNI5</accession>
<proteinExistence type="predicted"/>
<keyword evidence="4" id="KW-1185">Reference proteome</keyword>
<reference evidence="2" key="1">
    <citation type="submission" date="2023-06" db="EMBL/GenBank/DDBJ databases">
        <authorList>
            <person name="Kurt Z."/>
        </authorList>
    </citation>
    <scope>NUCLEOTIDE SEQUENCE</scope>
</reference>
<evidence type="ECO:0000313" key="4">
    <source>
        <dbReference type="Proteomes" id="UP001642409"/>
    </source>
</evidence>
<gene>
    <name evidence="3" type="ORF">HINF_LOCUS11083</name>
    <name evidence="2" type="ORF">HINF_LOCUS9966</name>
</gene>
<comment type="caution">
    <text evidence="2">The sequence shown here is derived from an EMBL/GenBank/DDBJ whole genome shotgun (WGS) entry which is preliminary data.</text>
</comment>
<sequence>MCVIKSTLAWSWKILFSDILRILLYLEQCEFSLKKLTGKILVKVYLYIQFQQNSSPREKCGTDEALRSSIVNKTIWIKCFNNRLPQEFLLKIRLQVNFLYECCYWLVGIVSNWNSQQSDNYAESINEKTGLHLLIISASRLTDSNFRRKQSVRECYDSW</sequence>
<feature type="signal peptide" evidence="1">
    <location>
        <begin position="1"/>
        <end position="17"/>
    </location>
</feature>
<protein>
    <submittedName>
        <fullName evidence="3">Hypothetical_protein</fullName>
    </submittedName>
</protein>
<organism evidence="2">
    <name type="scientific">Hexamita inflata</name>
    <dbReference type="NCBI Taxonomy" id="28002"/>
    <lineage>
        <taxon>Eukaryota</taxon>
        <taxon>Metamonada</taxon>
        <taxon>Diplomonadida</taxon>
        <taxon>Hexamitidae</taxon>
        <taxon>Hexamitinae</taxon>
        <taxon>Hexamita</taxon>
    </lineage>
</organism>